<name>A0AAV0BN92_PHAPC</name>
<evidence type="ECO:0000313" key="3">
    <source>
        <dbReference type="Proteomes" id="UP001153365"/>
    </source>
</evidence>
<evidence type="ECO:0000313" key="2">
    <source>
        <dbReference type="EMBL" id="CAH7688715.1"/>
    </source>
</evidence>
<feature type="region of interest" description="Disordered" evidence="1">
    <location>
        <begin position="269"/>
        <end position="318"/>
    </location>
</feature>
<feature type="region of interest" description="Disordered" evidence="1">
    <location>
        <begin position="184"/>
        <end position="224"/>
    </location>
</feature>
<gene>
    <name evidence="2" type="ORF">PPACK8108_LOCUS23717</name>
</gene>
<feature type="compositionally biased region" description="Polar residues" evidence="1">
    <location>
        <begin position="211"/>
        <end position="224"/>
    </location>
</feature>
<dbReference type="Proteomes" id="UP001153365">
    <property type="component" value="Unassembled WGS sequence"/>
</dbReference>
<proteinExistence type="predicted"/>
<evidence type="ECO:0000256" key="1">
    <source>
        <dbReference type="SAM" id="MobiDB-lite"/>
    </source>
</evidence>
<dbReference type="AlphaFoldDB" id="A0AAV0BN92"/>
<comment type="caution">
    <text evidence="2">The sequence shown here is derived from an EMBL/GenBank/DDBJ whole genome shotgun (WGS) entry which is preliminary data.</text>
</comment>
<keyword evidence="3" id="KW-1185">Reference proteome</keyword>
<sequence>MARILSDLQAQPTSDPTLPASAQGSSQSLVNSDHISKLKPSSSRFRTIARPPPINLLKSRTTVYDRPYVSSACCLRSPTSAIRVDSLINCNPVQSFKQQPDAVEPLDSPAFLKGDLNFSTFRERAARAIAEWGPSPTMSHFAELERRLTCTGGSKEACTSINHDLAISSADCICGDTCNTTSPSDITSDITSSSQASTPTPTAIKTPTPSHPSIQLGSTPQESSFTHCLIPSPSAFTIGGSTTVGYQPGSCGNLLSPYIRHHLPTLSPPASPFTPLTPGPHSKPSHRQAIDFKKPPSLKLTSSRQRRPPSLRLAQTDSYSESLIEEQLESLSLSRNVRFADGSPMKASTWHLTQYPSRLASPPISAANLSLADLIELESIKQSLGTWCGEIMGSPMRSSFSQSSIASSISEITGGSDDDYDGVKDDYDYDFIKGKLKEEDDSHGKNLDSIKSSAFKHKSMKGFGNLIIAGANQRQILGLDSSNDSKSGDMNSLNGSRKTSGEFYSSPSSYAENKSLYNVDYDSWLESSDSESDCDSEIFEGVH</sequence>
<reference evidence="2" key="1">
    <citation type="submission" date="2022-06" db="EMBL/GenBank/DDBJ databases">
        <authorList>
            <consortium name="SYNGENTA / RWTH Aachen University"/>
        </authorList>
    </citation>
    <scope>NUCLEOTIDE SEQUENCE</scope>
</reference>
<protein>
    <submittedName>
        <fullName evidence="2">Uncharacterized protein</fullName>
    </submittedName>
</protein>
<organism evidence="2 3">
    <name type="scientific">Phakopsora pachyrhizi</name>
    <name type="common">Asian soybean rust disease fungus</name>
    <dbReference type="NCBI Taxonomy" id="170000"/>
    <lineage>
        <taxon>Eukaryota</taxon>
        <taxon>Fungi</taxon>
        <taxon>Dikarya</taxon>
        <taxon>Basidiomycota</taxon>
        <taxon>Pucciniomycotina</taxon>
        <taxon>Pucciniomycetes</taxon>
        <taxon>Pucciniales</taxon>
        <taxon>Phakopsoraceae</taxon>
        <taxon>Phakopsora</taxon>
    </lineage>
</organism>
<feature type="compositionally biased region" description="Polar residues" evidence="1">
    <location>
        <begin position="8"/>
        <end position="34"/>
    </location>
</feature>
<feature type="compositionally biased region" description="Low complexity" evidence="1">
    <location>
        <begin position="184"/>
        <end position="208"/>
    </location>
</feature>
<dbReference type="EMBL" id="CALTRL010006006">
    <property type="protein sequence ID" value="CAH7688715.1"/>
    <property type="molecule type" value="Genomic_DNA"/>
</dbReference>
<feature type="region of interest" description="Disordered" evidence="1">
    <location>
        <begin position="1"/>
        <end position="34"/>
    </location>
</feature>
<feature type="region of interest" description="Disordered" evidence="1">
    <location>
        <begin position="479"/>
        <end position="509"/>
    </location>
</feature>
<feature type="compositionally biased region" description="Pro residues" evidence="1">
    <location>
        <begin position="269"/>
        <end position="278"/>
    </location>
</feature>
<accession>A0AAV0BN92</accession>